<dbReference type="eggNOG" id="COG1020">
    <property type="taxonomic scope" value="Bacteria"/>
</dbReference>
<feature type="domain" description="Carrier" evidence="7">
    <location>
        <begin position="571"/>
        <end position="646"/>
    </location>
</feature>
<reference evidence="9" key="1">
    <citation type="submission" date="2015-07" db="EMBL/GenBank/DDBJ databases">
        <title>Near-Complete Genome Sequence of the Cellulolytic Bacterium Bacteroides (Pseudobacteroides) cellulosolvens ATCC 35603.</title>
        <authorList>
            <person name="Dassa B."/>
            <person name="Utturkar S.M."/>
            <person name="Klingeman D.M."/>
            <person name="Hurt R.A."/>
            <person name="Keller M."/>
            <person name="Xu J."/>
            <person name="Reddy Y.H.K."/>
            <person name="Borovok I."/>
            <person name="Grinberg I.R."/>
            <person name="Lamed R."/>
            <person name="Zhivin O."/>
            <person name="Bayer E.A."/>
            <person name="Brown S.D."/>
        </authorList>
    </citation>
    <scope>NUCLEOTIDE SEQUENCE [LARGE SCALE GENOMIC DNA]</scope>
    <source>
        <strain evidence="9">DSM 2933</strain>
    </source>
</reference>
<dbReference type="InterPro" id="IPR036291">
    <property type="entry name" value="NAD(P)-bd_dom_sf"/>
</dbReference>
<dbReference type="PATRIC" id="fig|398512.5.peg.3579"/>
<dbReference type="SUPFAM" id="SSF51735">
    <property type="entry name" value="NAD(P)-binding Rossmann-fold domains"/>
    <property type="match status" value="1"/>
</dbReference>
<evidence type="ECO:0000313" key="8">
    <source>
        <dbReference type="EMBL" id="KNY28148.1"/>
    </source>
</evidence>
<dbReference type="Pfam" id="PF00550">
    <property type="entry name" value="PP-binding"/>
    <property type="match status" value="2"/>
</dbReference>
<feature type="domain" description="Carrier" evidence="7">
    <location>
        <begin position="1602"/>
        <end position="1678"/>
    </location>
</feature>
<dbReference type="Gene3D" id="3.40.50.720">
    <property type="entry name" value="NAD(P)-binding Rossmann-like Domain"/>
    <property type="match status" value="1"/>
</dbReference>
<comment type="pathway">
    <text evidence="2">Siderophore biosynthesis.</text>
</comment>
<evidence type="ECO:0000256" key="2">
    <source>
        <dbReference type="ARBA" id="ARBA00004924"/>
    </source>
</evidence>
<dbReference type="Gene3D" id="3.30.559.10">
    <property type="entry name" value="Chloramphenicol acetyltransferase-like domain"/>
    <property type="match status" value="1"/>
</dbReference>
<keyword evidence="8" id="KW-0413">Isomerase</keyword>
<dbReference type="InterPro" id="IPR010071">
    <property type="entry name" value="AA_adenyl_dom"/>
</dbReference>
<dbReference type="FunFam" id="3.30.559.10:FF:000023">
    <property type="entry name" value="Non-ribosomal peptide synthetase"/>
    <property type="match status" value="1"/>
</dbReference>
<keyword evidence="4" id="KW-0597">Phosphoprotein</keyword>
<dbReference type="Pfam" id="PF00501">
    <property type="entry name" value="AMP-binding"/>
    <property type="match status" value="2"/>
</dbReference>
<dbReference type="CDD" id="cd19535">
    <property type="entry name" value="Cyc_NRPS"/>
    <property type="match status" value="1"/>
</dbReference>
<keyword evidence="6" id="KW-0045">Antibiotic biosynthesis</keyword>
<dbReference type="Proteomes" id="UP000036923">
    <property type="component" value="Unassembled WGS sequence"/>
</dbReference>
<evidence type="ECO:0000256" key="3">
    <source>
        <dbReference type="ARBA" id="ARBA00022450"/>
    </source>
</evidence>
<dbReference type="GO" id="GO:0031177">
    <property type="term" value="F:phosphopantetheine binding"/>
    <property type="evidence" value="ECO:0007669"/>
    <property type="project" value="TreeGrafter"/>
</dbReference>
<comment type="caution">
    <text evidence="8">The sequence shown here is derived from an EMBL/GenBank/DDBJ whole genome shotgun (WGS) entry which is preliminary data.</text>
</comment>
<comment type="cofactor">
    <cofactor evidence="1">
        <name>pantetheine 4'-phosphate</name>
        <dbReference type="ChEBI" id="CHEBI:47942"/>
    </cofactor>
</comment>
<dbReference type="Pfam" id="PF13193">
    <property type="entry name" value="AMP-binding_C"/>
    <property type="match status" value="1"/>
</dbReference>
<dbReference type="Gene3D" id="3.40.50.12780">
    <property type="entry name" value="N-terminal domain of ligase-like"/>
    <property type="match status" value="2"/>
</dbReference>
<keyword evidence="3" id="KW-0596">Phosphopantetheine</keyword>
<dbReference type="PROSITE" id="PS00455">
    <property type="entry name" value="AMP_BINDING"/>
    <property type="match status" value="2"/>
</dbReference>
<dbReference type="InterPro" id="IPR006162">
    <property type="entry name" value="Ppantetheine_attach_site"/>
</dbReference>
<dbReference type="GO" id="GO:0005737">
    <property type="term" value="C:cytoplasm"/>
    <property type="evidence" value="ECO:0007669"/>
    <property type="project" value="TreeGrafter"/>
</dbReference>
<dbReference type="InterPro" id="IPR001242">
    <property type="entry name" value="Condensation_dom"/>
</dbReference>
<accession>A0A0L6JQS9</accession>
<dbReference type="InterPro" id="IPR023213">
    <property type="entry name" value="CAT-like_dom_sf"/>
</dbReference>
<dbReference type="EMBL" id="LGTC01000001">
    <property type="protein sequence ID" value="KNY28148.1"/>
    <property type="molecule type" value="Genomic_DNA"/>
</dbReference>
<dbReference type="InterPro" id="IPR009081">
    <property type="entry name" value="PP-bd_ACP"/>
</dbReference>
<dbReference type="GO" id="GO:0016874">
    <property type="term" value="F:ligase activity"/>
    <property type="evidence" value="ECO:0007669"/>
    <property type="project" value="UniProtKB-KW"/>
</dbReference>
<dbReference type="eggNOG" id="COG0318">
    <property type="taxonomic scope" value="Bacteria"/>
</dbReference>
<dbReference type="STRING" id="398512.Bccel_3419"/>
<dbReference type="GO" id="GO:0044550">
    <property type="term" value="P:secondary metabolite biosynthetic process"/>
    <property type="evidence" value="ECO:0007669"/>
    <property type="project" value="TreeGrafter"/>
</dbReference>
<keyword evidence="9" id="KW-1185">Reference proteome</keyword>
<dbReference type="RefSeq" id="WP_050753553.1">
    <property type="nucleotide sequence ID" value="NZ_JQKC01000008.1"/>
</dbReference>
<dbReference type="Gene3D" id="3.30.300.30">
    <property type="match status" value="2"/>
</dbReference>
<dbReference type="InterPro" id="IPR042099">
    <property type="entry name" value="ANL_N_sf"/>
</dbReference>
<dbReference type="Pfam" id="PF00668">
    <property type="entry name" value="Condensation"/>
    <property type="match status" value="1"/>
</dbReference>
<dbReference type="InterPro" id="IPR025110">
    <property type="entry name" value="AMP-bd_C"/>
</dbReference>
<dbReference type="SUPFAM" id="SSF47336">
    <property type="entry name" value="ACP-like"/>
    <property type="match status" value="2"/>
</dbReference>
<dbReference type="SUPFAM" id="SSF52777">
    <property type="entry name" value="CoA-dependent acyltransferases"/>
    <property type="match status" value="2"/>
</dbReference>
<dbReference type="InterPro" id="IPR020845">
    <property type="entry name" value="AMP-binding_CS"/>
</dbReference>
<dbReference type="InterPro" id="IPR057737">
    <property type="entry name" value="Condensation_MtbB-like"/>
</dbReference>
<dbReference type="InterPro" id="IPR036736">
    <property type="entry name" value="ACP-like_sf"/>
</dbReference>
<dbReference type="OrthoDB" id="9803968at2"/>
<dbReference type="GO" id="GO:0043041">
    <property type="term" value="P:amino acid activation for nonribosomal peptide biosynthetic process"/>
    <property type="evidence" value="ECO:0007669"/>
    <property type="project" value="TreeGrafter"/>
</dbReference>
<evidence type="ECO:0000313" key="9">
    <source>
        <dbReference type="Proteomes" id="UP000036923"/>
    </source>
</evidence>
<proteinExistence type="predicted"/>
<dbReference type="SUPFAM" id="SSF56801">
    <property type="entry name" value="Acetyl-CoA synthetase-like"/>
    <property type="match status" value="2"/>
</dbReference>
<evidence type="ECO:0000256" key="1">
    <source>
        <dbReference type="ARBA" id="ARBA00001957"/>
    </source>
</evidence>
<dbReference type="InterPro" id="IPR045851">
    <property type="entry name" value="AMP-bd_C_sf"/>
</dbReference>
<dbReference type="Pfam" id="PF07993">
    <property type="entry name" value="NAD_binding_4"/>
    <property type="match status" value="1"/>
</dbReference>
<evidence type="ECO:0000256" key="5">
    <source>
        <dbReference type="ARBA" id="ARBA00022598"/>
    </source>
</evidence>
<dbReference type="NCBIfam" id="TIGR01733">
    <property type="entry name" value="AA-adenyl-dom"/>
    <property type="match status" value="1"/>
</dbReference>
<evidence type="ECO:0000256" key="6">
    <source>
        <dbReference type="ARBA" id="ARBA00023194"/>
    </source>
</evidence>
<dbReference type="PANTHER" id="PTHR45527">
    <property type="entry name" value="NONRIBOSOMAL PEPTIDE SYNTHETASE"/>
    <property type="match status" value="1"/>
</dbReference>
<evidence type="ECO:0000256" key="4">
    <source>
        <dbReference type="ARBA" id="ARBA00022553"/>
    </source>
</evidence>
<dbReference type="InterPro" id="IPR000873">
    <property type="entry name" value="AMP-dep_synth/lig_dom"/>
</dbReference>
<dbReference type="GO" id="GO:0008610">
    <property type="term" value="P:lipid biosynthetic process"/>
    <property type="evidence" value="ECO:0007669"/>
    <property type="project" value="UniProtKB-ARBA"/>
</dbReference>
<organism evidence="8 9">
    <name type="scientific">Pseudobacteroides cellulosolvens ATCC 35603 = DSM 2933</name>
    <dbReference type="NCBI Taxonomy" id="398512"/>
    <lineage>
        <taxon>Bacteria</taxon>
        <taxon>Bacillati</taxon>
        <taxon>Bacillota</taxon>
        <taxon>Clostridia</taxon>
        <taxon>Eubacteriales</taxon>
        <taxon>Oscillospiraceae</taxon>
        <taxon>Pseudobacteroides</taxon>
    </lineage>
</organism>
<dbReference type="PROSITE" id="PS00012">
    <property type="entry name" value="PHOSPHOPANTETHEINE"/>
    <property type="match status" value="1"/>
</dbReference>
<dbReference type="GO" id="GO:0017000">
    <property type="term" value="P:antibiotic biosynthetic process"/>
    <property type="evidence" value="ECO:0007669"/>
    <property type="project" value="UniProtKB-KW"/>
</dbReference>
<dbReference type="PROSITE" id="PS50075">
    <property type="entry name" value="CARRIER"/>
    <property type="match status" value="2"/>
</dbReference>
<protein>
    <submittedName>
        <fullName evidence="8">Amino acid adenylation domain protein</fullName>
        <ecNumber evidence="8">5.1.1.3</ecNumber>
    </submittedName>
</protein>
<dbReference type="InterPro" id="IPR013120">
    <property type="entry name" value="FAR_NAD-bd"/>
</dbReference>
<gene>
    <name evidence="8" type="ORF">Bccel_3419</name>
</gene>
<keyword evidence="5" id="KW-0436">Ligase</keyword>
<sequence>MKYYFETMIDVITRNAADEKCVTFIGKNYEKTICYNDIYKRALRVLYNLQQNGFTPGNRVIIQIDNNEDFIYSIWACILGGMTIVPLSTDVTPENVRLLTSIIDILEEPRLIISKQIFKDLRTSLNKSFLPMLKKMEHKHAFWEDIMDSPVLSDKIYNADKNEIAAIMFSSGSTGAPKGVPQTHDNIINAIYGAVALHGITNKDTFLGWLPLTHIIGIHLFHFVPLSVGSNQIIMDKSYFVQNPVKWLETAHKYKATFLVSPNFGFKHFLQFFKKGQAKDWDLSHIRLILNGAEPVSETIANEFTHTLSEFGLNKNAMCPSYGMTEATITISSFIASNGISSIKIDRESLAVGSEIVETDEQPAPSFVSLGCTVNNLEVKICDDNSQTLKENFVGHICIRGTGVANGYYNNEIATKNAFTTDGWFRTGDIGFIKGKELYITGRSKDMVIINGQNYYLNDIDRIIQNVKGIANAAACPIRMYDTLKEEILLAVKFKGDLKSFLSLIPELQGSLNTQLGLTCKYIVPVDEIPCTSSGKVQRFKIVQIYEKGEFDAVISKIKSCKAKDTDNEETRLSEIESKLINIWSLVLNIKSIKRDDNFFRLGGNSIGIMQMMQLIENELNCQVSYNQFIINNTIAALADYINKNKNESDLYTIERKNQELENLYEPFPLTNIQMAYVLGRNESVELGGVGTHHYEEIRTNLNVERFNNAIQKLIKRHPSLRTIIFENGTQKIMKDIPDYKIQVDDLSQLSSWEIEERIIAERQRMSHYVFKPGMWPFFEFKAFKLTDKDYYLFISIDLLIFDAASLFYFSRELVKYYNNPDLILPDLNFTFRDYVIHLNEITKSDLYKKSRNYWLNKLETFPQAPNIPLIANPSNVTKPHFKRKRKIFGINEWLKLKTLAQEKNVTPSSILCTAYAQVLSFWSNQKDVALNLTVFSRYPFHEDVGSILGDFTSLIILGLEISPELTFWDKVEYVQKSTMEALENRHYDGVEFTREYARFNNIKSRAALPYVFSSILFDGGSEGLCELGSSKMQLSQTSQVYLDNQLMDSEGQLYITWDYVEQLFDPELIDTMFNQYINLISEIILYNDYDAAKLSDKYEMTYQLYNLSVKEFESDTLHGLFMQQARKNESNTAIIEGDESITYDQLNRKSNQMALYLLMQGIGKKNFVGVIAERKINTIINILGIIKSGAAYVPIDPSYPEERKEYIISNSNCTLILHPDSYEQNNVREYNENDICIYYPDEIAYVIYTSGSTGKPKGVIITHNGAVNTILDINNKFNVCESDRIIGISSMCFDLSVYDIFGALSTGAALIMVPDQRDVFNLINVVHEKKITIWNTVPAIMDMMLEYANNQTQSESLRLVMLSGDWIPLTLPEKISNNFPNAQIISLGGATEASIWSIYFPVKGIKSSWKSIPYGYPLTKQQLYILNFNRQLCPVGVPGEIYIGGKGVALGYLNDEIRTKESFIQHPQFGYLYKTGDFGVLHDGYIEFLGRKDNQVKIQGYRIEIDEIQNRLIKHPSVKNSIVTVFTDKKNEKHLCAYVVSDREIQNHEFRSFLSKDLPLYMIPTYFIKVDKIPLTPNGKLDGKSLPPLDKAQVKATEFVMPRNDIEKRIYECWKNTLGTDKISINDRFFEIGGDSVKAIQLVNLLSKTFNIKVNQVFESQTIAELAKHVTFKDDNIKEKISNLKSKQVQINKLKITEICSSKYKKYLSNINKFLNIDLSCDWGYQNVLLTGATGYLGTYILKELLQNTKYNIYVTVRGCTVESAIERFIKSVDGYLGEGFFANYKSRIFIILADLTKPYLNMSEETYNYYAGIINCIINCAANVKHFGLYEDFEEVNVHGVERLIEFANKGLKKDIHYISTNGLSMYNTQDPSNALYTEDDIDIGQEYDNFYLQTKFEAEKILVRARESGLNANIYRIGVLVFDSNNGKFQRNITENAFYNNLKSYIELGMVPDTTFEKLEFSYVDYVSKAIILLFDKVNLKNQVFHVFNNEKITLTEFAECLNHSLTDLKIKPFNDFIDTLASMQENDEKRPYFEDLLFTYSIFEGISYVPEIRNDKTNAVLSRLGFSWKKPDEKLLNKMIEHCKKVNFIYAKEIIS</sequence>
<evidence type="ECO:0000259" key="7">
    <source>
        <dbReference type="PROSITE" id="PS50075"/>
    </source>
</evidence>
<dbReference type="PANTHER" id="PTHR45527:SF10">
    <property type="entry name" value="PYOCHELIN SYNTHASE PCHF"/>
    <property type="match status" value="1"/>
</dbReference>
<dbReference type="GO" id="GO:0008881">
    <property type="term" value="F:glutamate racemase activity"/>
    <property type="evidence" value="ECO:0007669"/>
    <property type="project" value="UniProtKB-EC"/>
</dbReference>
<name>A0A0L6JQS9_9FIRM</name>
<dbReference type="EC" id="5.1.1.3" evidence="8"/>
<dbReference type="Gene3D" id="3.30.559.30">
    <property type="entry name" value="Nonribosomal peptide synthetase, condensation domain"/>
    <property type="match status" value="1"/>
</dbReference>
<dbReference type="Gene3D" id="1.10.1200.10">
    <property type="entry name" value="ACP-like"/>
    <property type="match status" value="2"/>
</dbReference>